<sequence>MASGRIQQPLDTPVKADVCFLRQHVSCERLPPIFARFSESVSTTDTWSSPLLVTLAHPRANETSKGHGNLPIPEDTMWCDTKFSSIITHNNPANSVSSLKTFVLYYTLQFLYQVMAPYPLVDNAHRGLSTCATYQANESFSVPPAHTTVTKLDKLKKFWQRRPKFIAAGGAGSTPNRETPASFTSPNALFAKVKFKKHDRRTTIGTDMIGLPRDFIHSKHVGIHDVKEVAYQSRYSLSALRMVDSTNLAPSLYRLTDSEAGSQSSDEKTPVEVLQGRSHRQQSPRHASYFPTRESQSVSAPPRLNKIKRKSVPLGILEDLADPATQSPSSDDPSESVQDRFRFSTLSIEELARELSNFAQADSFTNAKGSSLRMISGGDMSENIRLMRQEDGSSCLNL</sequence>
<evidence type="ECO:0000259" key="2">
    <source>
        <dbReference type="PROSITE" id="PS50108"/>
    </source>
</evidence>
<evidence type="ECO:0000313" key="3">
    <source>
        <dbReference type="EMBL" id="PLW11760.1"/>
    </source>
</evidence>
<name>A0A2N5SES4_9BASI</name>
<comment type="caution">
    <text evidence="3">The sequence shown here is derived from an EMBL/GenBank/DDBJ whole genome shotgun (WGS) entry which is preliminary data.</text>
</comment>
<feature type="domain" description="CRIB" evidence="2">
    <location>
        <begin position="209"/>
        <end position="222"/>
    </location>
</feature>
<accession>A0A2N5SES4</accession>
<dbReference type="AlphaFoldDB" id="A0A2N5SES4"/>
<evidence type="ECO:0000313" key="4">
    <source>
        <dbReference type="Proteomes" id="UP000235392"/>
    </source>
</evidence>
<reference evidence="3 4" key="1">
    <citation type="submission" date="2017-11" db="EMBL/GenBank/DDBJ databases">
        <title>De novo assembly and phasing of dikaryotic genomes from two isolates of Puccinia coronata f. sp. avenae, the causal agent of oat crown rust.</title>
        <authorList>
            <person name="Miller M.E."/>
            <person name="Zhang Y."/>
            <person name="Omidvar V."/>
            <person name="Sperschneider J."/>
            <person name="Schwessinger B."/>
            <person name="Raley C."/>
            <person name="Palmer J.M."/>
            <person name="Garnica D."/>
            <person name="Upadhyaya N."/>
            <person name="Rathjen J."/>
            <person name="Taylor J.M."/>
            <person name="Park R.F."/>
            <person name="Dodds P.N."/>
            <person name="Hirsch C.D."/>
            <person name="Kianian S.F."/>
            <person name="Figueroa M."/>
        </authorList>
    </citation>
    <scope>NUCLEOTIDE SEQUENCE [LARGE SCALE GENOMIC DNA]</scope>
    <source>
        <strain evidence="3">12SD80</strain>
    </source>
</reference>
<protein>
    <recommendedName>
        <fullName evidence="2">CRIB domain-containing protein</fullName>
    </recommendedName>
</protein>
<dbReference type="Proteomes" id="UP000235392">
    <property type="component" value="Unassembled WGS sequence"/>
</dbReference>
<organism evidence="3 4">
    <name type="scientific">Puccinia coronata f. sp. avenae</name>
    <dbReference type="NCBI Taxonomy" id="200324"/>
    <lineage>
        <taxon>Eukaryota</taxon>
        <taxon>Fungi</taxon>
        <taxon>Dikarya</taxon>
        <taxon>Basidiomycota</taxon>
        <taxon>Pucciniomycotina</taxon>
        <taxon>Pucciniomycetes</taxon>
        <taxon>Pucciniales</taxon>
        <taxon>Pucciniaceae</taxon>
        <taxon>Puccinia</taxon>
    </lineage>
</organism>
<dbReference type="EMBL" id="PGCI01000910">
    <property type="protein sequence ID" value="PLW11760.1"/>
    <property type="molecule type" value="Genomic_DNA"/>
</dbReference>
<feature type="region of interest" description="Disordered" evidence="1">
    <location>
        <begin position="257"/>
        <end position="305"/>
    </location>
</feature>
<gene>
    <name evidence="3" type="ORF">PCASD_21568</name>
</gene>
<dbReference type="InterPro" id="IPR000095">
    <property type="entry name" value="CRIB_dom"/>
</dbReference>
<dbReference type="PROSITE" id="PS50108">
    <property type="entry name" value="CRIB"/>
    <property type="match status" value="1"/>
</dbReference>
<proteinExistence type="predicted"/>
<evidence type="ECO:0000256" key="1">
    <source>
        <dbReference type="SAM" id="MobiDB-lite"/>
    </source>
</evidence>